<dbReference type="EMBL" id="CP023521">
    <property type="protein sequence ID" value="ATF83085.1"/>
    <property type="molecule type" value="Genomic_DNA"/>
</dbReference>
<sequence>MSDTIDLGRNARPATDASREPALTMPPGPAARTAHGPHPRLRIALVVEAAGGGVAVHLADLIRGLSAHDGIELHLIIPQGPRFDASILDASVLAHCRSVHAVPMRRAVGWRDAIAVARLYRHLLRIGPDIVHSHSSKAGAIARLCIGPWRQVYTPHAVYTLNPSLRGWRRRFYGTIERVLGCLRSSRIVAVSRDEAAHLHDTLGIPDHRIDTIVNGVTPPRLMPRDDARRALGLPSDAVVVGFVGRLEHQKGVDRLVRIARGVHRRCGNAVQFVVIGPGDFDAAAGPDADDVPPNLRVVGAVEGANRYFSAFDLFALPSRYEGFPYVCLEALAARVPTVASNVAGAAELIRSHDIGLVVPNDDDTTDFMHAVVTLADDTALRRGMRANCAHALEHYSAAAMVQRTLALYRNVAHQEPK</sequence>
<dbReference type="Gene3D" id="3.40.50.2000">
    <property type="entry name" value="Glycogen Phosphorylase B"/>
    <property type="match status" value="2"/>
</dbReference>
<evidence type="ECO:0000313" key="3">
    <source>
        <dbReference type="EMBL" id="ATF83085.1"/>
    </source>
</evidence>
<dbReference type="Pfam" id="PF13692">
    <property type="entry name" value="Glyco_trans_1_4"/>
    <property type="match status" value="1"/>
</dbReference>
<organism evidence="3 4">
    <name type="scientific">Burkholderia cepacia</name>
    <name type="common">Pseudomonas cepacia</name>
    <dbReference type="NCBI Taxonomy" id="292"/>
    <lineage>
        <taxon>Bacteria</taxon>
        <taxon>Pseudomonadati</taxon>
        <taxon>Pseudomonadota</taxon>
        <taxon>Betaproteobacteria</taxon>
        <taxon>Burkholderiales</taxon>
        <taxon>Burkholderiaceae</taxon>
        <taxon>Burkholderia</taxon>
        <taxon>Burkholderia cepacia complex</taxon>
    </lineage>
</organism>
<reference evidence="4" key="1">
    <citation type="submission" date="2017-09" db="EMBL/GenBank/DDBJ databases">
        <title>FDA dAtabase for Regulatory Grade micrObial Sequences (FDA-ARGOS): Supporting development and validation of Infectious Disease Dx tests.</title>
        <authorList>
            <person name="Minogue T."/>
            <person name="Wolcott M."/>
            <person name="Wasieloski L."/>
            <person name="Aguilar W."/>
            <person name="Moore D."/>
            <person name="Tallon L.J."/>
            <person name="Sadzewicz L."/>
            <person name="Ott S."/>
            <person name="Zhao X."/>
            <person name="Nagaraj S."/>
            <person name="Vavikolanu K."/>
            <person name="Aluvathingal J."/>
            <person name="Nadendla S."/>
            <person name="Sichtig H."/>
        </authorList>
    </citation>
    <scope>NUCLEOTIDE SEQUENCE [LARGE SCALE GENOMIC DNA]</scope>
    <source>
        <strain evidence="4">FDAARGOS_388</strain>
    </source>
</reference>
<dbReference type="PANTHER" id="PTHR12526">
    <property type="entry name" value="GLYCOSYLTRANSFERASE"/>
    <property type="match status" value="1"/>
</dbReference>
<evidence type="ECO:0000313" key="4">
    <source>
        <dbReference type="Proteomes" id="UP000218103"/>
    </source>
</evidence>
<dbReference type="CDD" id="cd03801">
    <property type="entry name" value="GT4_PimA-like"/>
    <property type="match status" value="1"/>
</dbReference>
<dbReference type="Proteomes" id="UP000218103">
    <property type="component" value="Chromosome 2"/>
</dbReference>
<dbReference type="SUPFAM" id="SSF53756">
    <property type="entry name" value="UDP-Glycosyltransferase/glycogen phosphorylase"/>
    <property type="match status" value="1"/>
</dbReference>
<evidence type="ECO:0000256" key="1">
    <source>
        <dbReference type="SAM" id="MobiDB-lite"/>
    </source>
</evidence>
<proteinExistence type="predicted"/>
<accession>A0ABM6P7C3</accession>
<feature type="region of interest" description="Disordered" evidence="1">
    <location>
        <begin position="1"/>
        <end position="36"/>
    </location>
</feature>
<protein>
    <submittedName>
        <fullName evidence="3">Glycosyltransferase family 1 protein</fullName>
    </submittedName>
</protein>
<name>A0ABM6P7C3_BURCE</name>
<feature type="domain" description="Glycosyltransferase subfamily 4-like N-terminal" evidence="2">
    <location>
        <begin position="52"/>
        <end position="218"/>
    </location>
</feature>
<evidence type="ECO:0000259" key="2">
    <source>
        <dbReference type="Pfam" id="PF13439"/>
    </source>
</evidence>
<dbReference type="PANTHER" id="PTHR12526:SF630">
    <property type="entry name" value="GLYCOSYLTRANSFERASE"/>
    <property type="match status" value="1"/>
</dbReference>
<gene>
    <name evidence="3" type="ORF">CO711_38655</name>
</gene>
<dbReference type="Pfam" id="PF13439">
    <property type="entry name" value="Glyco_transf_4"/>
    <property type="match status" value="1"/>
</dbReference>
<keyword evidence="4" id="KW-1185">Reference proteome</keyword>
<dbReference type="InterPro" id="IPR028098">
    <property type="entry name" value="Glyco_trans_4-like_N"/>
</dbReference>
<dbReference type="RefSeq" id="WP_027789946.1">
    <property type="nucleotide sequence ID" value="NZ_BCNU01000033.1"/>
</dbReference>